<dbReference type="AlphaFoldDB" id="A0A915YFG9"/>
<reference evidence="1" key="1">
    <citation type="submission" date="2022-09" db="EMBL/GenBank/DDBJ databases">
        <title>Aureispira anguillicida sp. nov., isolated from Leptocephalus of Japanese eel Anguilla japonica.</title>
        <authorList>
            <person name="Yuasa K."/>
            <person name="Mekata T."/>
            <person name="Ikunari K."/>
        </authorList>
    </citation>
    <scope>NUCLEOTIDE SEQUENCE</scope>
    <source>
        <strain evidence="1">EL160426</strain>
    </source>
</reference>
<dbReference type="Proteomes" id="UP001060919">
    <property type="component" value="Chromosome"/>
</dbReference>
<organism evidence="1 2">
    <name type="scientific">Aureispira anguillae</name>
    <dbReference type="NCBI Taxonomy" id="2864201"/>
    <lineage>
        <taxon>Bacteria</taxon>
        <taxon>Pseudomonadati</taxon>
        <taxon>Bacteroidota</taxon>
        <taxon>Saprospiria</taxon>
        <taxon>Saprospirales</taxon>
        <taxon>Saprospiraceae</taxon>
        <taxon>Aureispira</taxon>
    </lineage>
</organism>
<proteinExistence type="predicted"/>
<name>A0A915YFG9_9BACT</name>
<accession>A0A915YFG9</accession>
<dbReference type="EMBL" id="AP026867">
    <property type="protein sequence ID" value="BDS12064.1"/>
    <property type="molecule type" value="Genomic_DNA"/>
</dbReference>
<gene>
    <name evidence="1" type="ORF">AsAng_0027790</name>
</gene>
<evidence type="ECO:0000313" key="2">
    <source>
        <dbReference type="Proteomes" id="UP001060919"/>
    </source>
</evidence>
<protein>
    <submittedName>
        <fullName evidence="1">Uncharacterized protein</fullName>
    </submittedName>
</protein>
<evidence type="ECO:0000313" key="1">
    <source>
        <dbReference type="EMBL" id="BDS12064.1"/>
    </source>
</evidence>
<dbReference type="KEGG" id="aup:AsAng_0027790"/>
<sequence length="134" mass="15804">MPTPISRPILEQTYERSLAPFLGGLTKMIQTFDYMFKVIEFPDIDLGILDRLDSVFVYGLWEFVTKPSLSFELEVELHFNRYNYELVLNMATCSYRKVIRYSYEDSFTKEKQVDCIHEIGRLIVDAVKDEFPPK</sequence>
<dbReference type="RefSeq" id="WP_264793183.1">
    <property type="nucleotide sequence ID" value="NZ_AP026867.1"/>
</dbReference>
<keyword evidence="2" id="KW-1185">Reference proteome</keyword>